<keyword evidence="5" id="KW-1185">Reference proteome</keyword>
<proteinExistence type="predicted"/>
<dbReference type="EMBL" id="JACOOH010000003">
    <property type="protein sequence ID" value="MBC5621213.1"/>
    <property type="molecule type" value="Genomic_DNA"/>
</dbReference>
<dbReference type="InterPro" id="IPR006860">
    <property type="entry name" value="FecR"/>
</dbReference>
<evidence type="ECO:0000313" key="4">
    <source>
        <dbReference type="EMBL" id="MBC5621213.1"/>
    </source>
</evidence>
<name>A0ABR7CZV2_9BACT</name>
<sequence length="368" mass="42487">MEELKKLITKDIFDCLSGEDARRLEEIRARLNISDKDYRQMKARATSRELHERIMNVRKRPRRFMVVARYAAILILPLAIAVYFLLDKEKQSPAVVVAQVEKTLPAPERKQPRLILDDGKVVNLGREVKEEQITLHAVNRGNELAYEKNQVVEEEETLVYNTVEVPKGGEYHVSLADGTRVWFNEETRLRFPVTFAGATRDIYLERGEIYLEVEKDDRHPFIVHTGNGDIRVLGTHFNVKASSGRVIETTLVEGRVEVSRDGTSVILKPFQQAVAGDVINVVDVMDMDAIISWKDNMFYFRDVELEQILDKLANWYGFNVFYENPDAKREKYFVSIDKYAQVDKILDVISEVGNVKFKINEKTVIVYK</sequence>
<keyword evidence="1" id="KW-1133">Transmembrane helix</keyword>
<dbReference type="Proteomes" id="UP000646484">
    <property type="component" value="Unassembled WGS sequence"/>
</dbReference>
<dbReference type="PIRSF" id="PIRSF018266">
    <property type="entry name" value="FecR"/>
    <property type="match status" value="1"/>
</dbReference>
<keyword evidence="1" id="KW-0472">Membrane</keyword>
<accession>A0ABR7CZV2</accession>
<organism evidence="4 5">
    <name type="scientific">Butyricimonas hominis</name>
    <dbReference type="NCBI Taxonomy" id="2763032"/>
    <lineage>
        <taxon>Bacteria</taxon>
        <taxon>Pseudomonadati</taxon>
        <taxon>Bacteroidota</taxon>
        <taxon>Bacteroidia</taxon>
        <taxon>Bacteroidales</taxon>
        <taxon>Odoribacteraceae</taxon>
        <taxon>Butyricimonas</taxon>
    </lineage>
</organism>
<feature type="transmembrane region" description="Helical" evidence="1">
    <location>
        <begin position="67"/>
        <end position="86"/>
    </location>
</feature>
<evidence type="ECO:0000256" key="1">
    <source>
        <dbReference type="SAM" id="Phobius"/>
    </source>
</evidence>
<dbReference type="PANTHER" id="PTHR30273">
    <property type="entry name" value="PERIPLASMIC SIGNAL SENSOR AND SIGMA FACTOR ACTIVATOR FECR-RELATED"/>
    <property type="match status" value="1"/>
</dbReference>
<dbReference type="InterPro" id="IPR036142">
    <property type="entry name" value="ENT_dom-like_sf"/>
</dbReference>
<dbReference type="Gene3D" id="2.60.120.1440">
    <property type="match status" value="1"/>
</dbReference>
<reference evidence="4 5" key="1">
    <citation type="submission" date="2020-08" db="EMBL/GenBank/DDBJ databases">
        <title>Genome public.</title>
        <authorList>
            <person name="Liu C."/>
            <person name="Sun Q."/>
        </authorList>
    </citation>
    <scope>NUCLEOTIDE SEQUENCE [LARGE SCALE GENOMIC DNA]</scope>
    <source>
        <strain evidence="4 5">NSJ-56</strain>
    </source>
</reference>
<evidence type="ECO:0000313" key="5">
    <source>
        <dbReference type="Proteomes" id="UP000646484"/>
    </source>
</evidence>
<dbReference type="Pfam" id="PF16344">
    <property type="entry name" value="FecR_C"/>
    <property type="match status" value="1"/>
</dbReference>
<evidence type="ECO:0000259" key="3">
    <source>
        <dbReference type="Pfam" id="PF16344"/>
    </source>
</evidence>
<gene>
    <name evidence="4" type="ORF">H8S64_08890</name>
</gene>
<comment type="caution">
    <text evidence="4">The sequence shown here is derived from an EMBL/GenBank/DDBJ whole genome shotgun (WGS) entry which is preliminary data.</text>
</comment>
<evidence type="ECO:0000259" key="2">
    <source>
        <dbReference type="Pfam" id="PF04773"/>
    </source>
</evidence>
<dbReference type="RefSeq" id="WP_186975776.1">
    <property type="nucleotide sequence ID" value="NZ_JACOOH010000003.1"/>
</dbReference>
<dbReference type="SUPFAM" id="SSF158639">
    <property type="entry name" value="ENT-like"/>
    <property type="match status" value="1"/>
</dbReference>
<dbReference type="PANTHER" id="PTHR30273:SF2">
    <property type="entry name" value="PROTEIN FECR"/>
    <property type="match status" value="1"/>
</dbReference>
<protein>
    <submittedName>
        <fullName evidence="4">FecR domain-containing protein</fullName>
    </submittedName>
</protein>
<dbReference type="Gene3D" id="3.55.50.30">
    <property type="match status" value="1"/>
</dbReference>
<keyword evidence="1" id="KW-0812">Transmembrane</keyword>
<dbReference type="InterPro" id="IPR012373">
    <property type="entry name" value="Ferrdict_sens_TM"/>
</dbReference>
<dbReference type="InterPro" id="IPR032508">
    <property type="entry name" value="FecR_C"/>
</dbReference>
<dbReference type="Pfam" id="PF04773">
    <property type="entry name" value="FecR"/>
    <property type="match status" value="1"/>
</dbReference>
<feature type="domain" description="FecR protein" evidence="2">
    <location>
        <begin position="162"/>
        <end position="257"/>
    </location>
</feature>
<feature type="domain" description="Protein FecR C-terminal" evidence="3">
    <location>
        <begin position="298"/>
        <end position="366"/>
    </location>
</feature>